<accession>A0ACC6U5K2</accession>
<keyword evidence="2" id="KW-1185">Reference proteome</keyword>
<evidence type="ECO:0000313" key="1">
    <source>
        <dbReference type="EMBL" id="MEX3934826.1"/>
    </source>
</evidence>
<reference evidence="1" key="1">
    <citation type="submission" date="2024-07" db="EMBL/GenBank/DDBJ databases">
        <title>A survey of Mimosa microsymbionts across Brazilian biomes reveals a high diversity of Paraburkholderia nodulating endemic species, but also that Cupriavidus is common as a symbiont of widespread species.</title>
        <authorList>
            <person name="Rouws L."/>
            <person name="Barauna A."/>
            <person name="Beukes C."/>
            <person name="Rouws J.R.C."/>
            <person name="De Faria S.M."/>
            <person name="Gross E."/>
            <person name="Bueno Dos Reis Junior F."/>
            <person name="Simon M.F."/>
            <person name="Maluk M."/>
            <person name="Odee D.W."/>
            <person name="Kenicer G."/>
            <person name="Young J.P.W."/>
            <person name="Reis V.M."/>
            <person name="Zilli J."/>
            <person name="James E.K."/>
        </authorList>
    </citation>
    <scope>NUCLEOTIDE SEQUENCE</scope>
    <source>
        <strain evidence="1">EG181B</strain>
    </source>
</reference>
<proteinExistence type="predicted"/>
<evidence type="ECO:0000313" key="2">
    <source>
        <dbReference type="Proteomes" id="UP001558850"/>
    </source>
</evidence>
<dbReference type="Proteomes" id="UP001558850">
    <property type="component" value="Unassembled WGS sequence"/>
</dbReference>
<organism evidence="1 2">
    <name type="scientific">Paraburkholderia phymatum</name>
    <dbReference type="NCBI Taxonomy" id="148447"/>
    <lineage>
        <taxon>Bacteria</taxon>
        <taxon>Pseudomonadati</taxon>
        <taxon>Pseudomonadota</taxon>
        <taxon>Betaproteobacteria</taxon>
        <taxon>Burkholderiales</taxon>
        <taxon>Burkholderiaceae</taxon>
        <taxon>Paraburkholderia</taxon>
    </lineage>
</organism>
<protein>
    <submittedName>
        <fullName evidence="1">Antitoxin MazE-like protein</fullName>
    </submittedName>
</protein>
<name>A0ACC6U5K2_9BURK</name>
<gene>
    <name evidence="1" type="ORF">AB4Y32_24065</name>
</gene>
<dbReference type="EMBL" id="JBFRCH010000015">
    <property type="protein sequence ID" value="MEX3934826.1"/>
    <property type="molecule type" value="Genomic_DNA"/>
</dbReference>
<sequence length="57" mass="6519">MPNPPDLRKSPYADGLPDTSDPEFIKEIQRQSRVIAESPGEKELMDFIEEASRDAWD</sequence>
<comment type="caution">
    <text evidence="1">The sequence shown here is derived from an EMBL/GenBank/DDBJ whole genome shotgun (WGS) entry which is preliminary data.</text>
</comment>